<dbReference type="STRING" id="188477.A0A433TBU1"/>
<dbReference type="SUPFAM" id="SSF55144">
    <property type="entry name" value="LigT-like"/>
    <property type="match status" value="1"/>
</dbReference>
<dbReference type="Gene3D" id="3.90.1140.10">
    <property type="entry name" value="Cyclic phosphodiesterase"/>
    <property type="match status" value="1"/>
</dbReference>
<gene>
    <name evidence="3" type="ORF">EGW08_013195</name>
</gene>
<dbReference type="EMBL" id="RQTK01000475">
    <property type="protein sequence ID" value="RUS79038.1"/>
    <property type="molecule type" value="Genomic_DNA"/>
</dbReference>
<dbReference type="PANTHER" id="PTHR15934:SF2">
    <property type="entry name" value="A-KINASE ANCHOR PROTEIN 7-LIKE PHOSPHOESTERASE DOMAIN-CONTAINING PROTEIN"/>
    <property type="match status" value="1"/>
</dbReference>
<comment type="caution">
    <text evidence="3">The sequence shown here is derived from an EMBL/GenBank/DDBJ whole genome shotgun (WGS) entry which is preliminary data.</text>
</comment>
<dbReference type="PANTHER" id="PTHR15934">
    <property type="entry name" value="RNA 2',3'-CYCLIC PHOSPHODIESTERASE"/>
    <property type="match status" value="1"/>
</dbReference>
<feature type="region of interest" description="Disordered" evidence="1">
    <location>
        <begin position="125"/>
        <end position="146"/>
    </location>
</feature>
<evidence type="ECO:0000259" key="2">
    <source>
        <dbReference type="Pfam" id="PF10469"/>
    </source>
</evidence>
<reference evidence="3 4" key="1">
    <citation type="submission" date="2019-01" db="EMBL/GenBank/DDBJ databases">
        <title>A draft genome assembly of the solar-powered sea slug Elysia chlorotica.</title>
        <authorList>
            <person name="Cai H."/>
            <person name="Li Q."/>
            <person name="Fang X."/>
            <person name="Li J."/>
            <person name="Curtis N.E."/>
            <person name="Altenburger A."/>
            <person name="Shibata T."/>
            <person name="Feng M."/>
            <person name="Maeda T."/>
            <person name="Schwartz J.A."/>
            <person name="Shigenobu S."/>
            <person name="Lundholm N."/>
            <person name="Nishiyama T."/>
            <person name="Yang H."/>
            <person name="Hasebe M."/>
            <person name="Li S."/>
            <person name="Pierce S.K."/>
            <person name="Wang J."/>
        </authorList>
    </citation>
    <scope>NUCLEOTIDE SEQUENCE [LARGE SCALE GENOMIC DNA]</scope>
    <source>
        <strain evidence="3">EC2010</strain>
        <tissue evidence="3">Whole organism of an adult</tissue>
    </source>
</reference>
<organism evidence="3 4">
    <name type="scientific">Elysia chlorotica</name>
    <name type="common">Eastern emerald elysia</name>
    <name type="synonym">Sea slug</name>
    <dbReference type="NCBI Taxonomy" id="188477"/>
    <lineage>
        <taxon>Eukaryota</taxon>
        <taxon>Metazoa</taxon>
        <taxon>Spiralia</taxon>
        <taxon>Lophotrochozoa</taxon>
        <taxon>Mollusca</taxon>
        <taxon>Gastropoda</taxon>
        <taxon>Heterobranchia</taxon>
        <taxon>Euthyneura</taxon>
        <taxon>Panpulmonata</taxon>
        <taxon>Sacoglossa</taxon>
        <taxon>Placobranchoidea</taxon>
        <taxon>Plakobranchidae</taxon>
        <taxon>Elysia</taxon>
    </lineage>
</organism>
<dbReference type="GO" id="GO:0005829">
    <property type="term" value="C:cytosol"/>
    <property type="evidence" value="ECO:0007669"/>
    <property type="project" value="TreeGrafter"/>
</dbReference>
<name>A0A433TBU1_ELYCH</name>
<dbReference type="Proteomes" id="UP000271974">
    <property type="component" value="Unassembled WGS sequence"/>
</dbReference>
<evidence type="ECO:0000313" key="4">
    <source>
        <dbReference type="Proteomes" id="UP000271974"/>
    </source>
</evidence>
<evidence type="ECO:0000256" key="1">
    <source>
        <dbReference type="SAM" id="MobiDB-lite"/>
    </source>
</evidence>
<evidence type="ECO:0000313" key="3">
    <source>
        <dbReference type="EMBL" id="RUS79038.1"/>
    </source>
</evidence>
<keyword evidence="4" id="KW-1185">Reference proteome</keyword>
<sequence>MKLDLEICRRVSMLGFHCISKNPMQPKSAASLFNTVKKYKLPVALQSQIKAQVSENANSFIRQILSGDKSCTAASLTHPQLAYLKMTETSTQELGYVQELNPKEEEEEETSCSRETKCSLEKGIAKKSKGKRRRNQVSESSEEFPAQKRKSPNYFVAVQITDPQIHSIAKEIQEKILAASEVDISSTKIDPATFHITLMVMHLESEEAVRRAEEALEKLGQILGSKLPDTEPVVEFKGLSVFGGGRVVFTPPQPSPGLDSLTSIAEETVIQMKENGIYSTDHDNKVFRPHLTLFKFKDNKQLFKQGIRKIRESLYAPFREQQFGFQKVSSIQLCQMGEKREDGYYAVNKQVSWLSANPP</sequence>
<protein>
    <recommendedName>
        <fullName evidence="2">A-kinase anchor protein 7-like phosphoesterase domain-containing protein</fullName>
    </recommendedName>
</protein>
<proteinExistence type="predicted"/>
<dbReference type="InterPro" id="IPR052641">
    <property type="entry name" value="AKAP7_isoform_gamma"/>
</dbReference>
<dbReference type="OrthoDB" id="277832at2759"/>
<dbReference type="InterPro" id="IPR019510">
    <property type="entry name" value="AKAP7-like_phosphoesterase"/>
</dbReference>
<dbReference type="Pfam" id="PF10469">
    <property type="entry name" value="AKAP7_NLS"/>
    <property type="match status" value="1"/>
</dbReference>
<dbReference type="InterPro" id="IPR009097">
    <property type="entry name" value="Cyclic_Pdiesterase"/>
</dbReference>
<dbReference type="AlphaFoldDB" id="A0A433TBU1"/>
<feature type="compositionally biased region" description="Basic residues" evidence="1">
    <location>
        <begin position="125"/>
        <end position="135"/>
    </location>
</feature>
<dbReference type="GO" id="GO:0034237">
    <property type="term" value="F:protein kinase A regulatory subunit binding"/>
    <property type="evidence" value="ECO:0007669"/>
    <property type="project" value="TreeGrafter"/>
</dbReference>
<dbReference type="GO" id="GO:0010738">
    <property type="term" value="P:regulation of protein kinase A signaling"/>
    <property type="evidence" value="ECO:0007669"/>
    <property type="project" value="TreeGrafter"/>
</dbReference>
<feature type="domain" description="A-kinase anchor protein 7-like phosphoesterase" evidence="2">
    <location>
        <begin position="152"/>
        <end position="351"/>
    </location>
</feature>
<accession>A0A433TBU1</accession>